<evidence type="ECO:0000313" key="1">
    <source>
        <dbReference type="EMBL" id="MCI80233.1"/>
    </source>
</evidence>
<keyword evidence="2" id="KW-1185">Reference proteome</keyword>
<name>A0A392UYG3_9FABA</name>
<reference evidence="1 2" key="1">
    <citation type="journal article" date="2018" name="Front. Plant Sci.">
        <title>Red Clover (Trifolium pratense) and Zigzag Clover (T. medium) - A Picture of Genomic Similarities and Differences.</title>
        <authorList>
            <person name="Dluhosova J."/>
            <person name="Istvanek J."/>
            <person name="Nedelnik J."/>
            <person name="Repkova J."/>
        </authorList>
    </citation>
    <scope>NUCLEOTIDE SEQUENCE [LARGE SCALE GENOMIC DNA]</scope>
    <source>
        <strain evidence="2">cv. 10/8</strain>
        <tissue evidence="1">Leaf</tissue>
    </source>
</reference>
<accession>A0A392UYG3</accession>
<protein>
    <submittedName>
        <fullName evidence="1">Uncharacterized protein</fullName>
    </submittedName>
</protein>
<comment type="caution">
    <text evidence="1">The sequence shown here is derived from an EMBL/GenBank/DDBJ whole genome shotgun (WGS) entry which is preliminary data.</text>
</comment>
<sequence length="56" mass="6401">MRLDLGLVRPKFEAEPRIYELMSPGEATCTLARRDDFSWFRQISSAGVKLTDLLSL</sequence>
<evidence type="ECO:0000313" key="2">
    <source>
        <dbReference type="Proteomes" id="UP000265520"/>
    </source>
</evidence>
<dbReference type="Proteomes" id="UP000265520">
    <property type="component" value="Unassembled WGS sequence"/>
</dbReference>
<dbReference type="AlphaFoldDB" id="A0A392UYG3"/>
<feature type="non-terminal residue" evidence="1">
    <location>
        <position position="56"/>
    </location>
</feature>
<proteinExistence type="predicted"/>
<organism evidence="1 2">
    <name type="scientific">Trifolium medium</name>
    <dbReference type="NCBI Taxonomy" id="97028"/>
    <lineage>
        <taxon>Eukaryota</taxon>
        <taxon>Viridiplantae</taxon>
        <taxon>Streptophyta</taxon>
        <taxon>Embryophyta</taxon>
        <taxon>Tracheophyta</taxon>
        <taxon>Spermatophyta</taxon>
        <taxon>Magnoliopsida</taxon>
        <taxon>eudicotyledons</taxon>
        <taxon>Gunneridae</taxon>
        <taxon>Pentapetalae</taxon>
        <taxon>rosids</taxon>
        <taxon>fabids</taxon>
        <taxon>Fabales</taxon>
        <taxon>Fabaceae</taxon>
        <taxon>Papilionoideae</taxon>
        <taxon>50 kb inversion clade</taxon>
        <taxon>NPAAA clade</taxon>
        <taxon>Hologalegina</taxon>
        <taxon>IRL clade</taxon>
        <taxon>Trifolieae</taxon>
        <taxon>Trifolium</taxon>
    </lineage>
</organism>
<dbReference type="EMBL" id="LXQA010990933">
    <property type="protein sequence ID" value="MCI80233.1"/>
    <property type="molecule type" value="Genomic_DNA"/>
</dbReference>